<keyword evidence="5 7" id="KW-1133">Transmembrane helix</keyword>
<evidence type="ECO:0000256" key="1">
    <source>
        <dbReference type="ARBA" id="ARBA00004141"/>
    </source>
</evidence>
<feature type="transmembrane region" description="Helical" evidence="7">
    <location>
        <begin position="184"/>
        <end position="203"/>
    </location>
</feature>
<evidence type="ECO:0000256" key="2">
    <source>
        <dbReference type="ARBA" id="ARBA00007015"/>
    </source>
</evidence>
<dbReference type="PANTHER" id="PTHR12778">
    <property type="entry name" value="SOLUTE CARRIER FAMILY 33 ACETYL-COA TRANSPORTER -RELATED"/>
    <property type="match status" value="1"/>
</dbReference>
<organism evidence="8 9">
    <name type="scientific">Eiseniibacteriota bacterium</name>
    <dbReference type="NCBI Taxonomy" id="2212470"/>
    <lineage>
        <taxon>Bacteria</taxon>
        <taxon>Candidatus Eiseniibacteriota</taxon>
    </lineage>
</organism>
<dbReference type="InterPro" id="IPR036259">
    <property type="entry name" value="MFS_trans_sf"/>
</dbReference>
<dbReference type="AlphaFoldDB" id="A0A538SDA6"/>
<name>A0A538SDA6_UNCEI</name>
<dbReference type="SUPFAM" id="SSF103473">
    <property type="entry name" value="MFS general substrate transporter"/>
    <property type="match status" value="1"/>
</dbReference>
<comment type="similarity">
    <text evidence="2">Belongs to the major facilitator superfamily. Folate-biopterin transporter (TC 2.A.71) family.</text>
</comment>
<evidence type="ECO:0000256" key="3">
    <source>
        <dbReference type="ARBA" id="ARBA00022448"/>
    </source>
</evidence>
<feature type="transmembrane region" description="Helical" evidence="7">
    <location>
        <begin position="352"/>
        <end position="369"/>
    </location>
</feature>
<dbReference type="Gene3D" id="1.20.1250.20">
    <property type="entry name" value="MFS general substrate transporter like domains"/>
    <property type="match status" value="1"/>
</dbReference>
<accession>A0A538SDA6</accession>
<feature type="transmembrane region" description="Helical" evidence="7">
    <location>
        <begin position="376"/>
        <end position="395"/>
    </location>
</feature>
<dbReference type="GO" id="GO:0016020">
    <property type="term" value="C:membrane"/>
    <property type="evidence" value="ECO:0007669"/>
    <property type="project" value="UniProtKB-SubCell"/>
</dbReference>
<feature type="transmembrane region" description="Helical" evidence="7">
    <location>
        <begin position="242"/>
        <end position="264"/>
    </location>
</feature>
<dbReference type="Pfam" id="PF03092">
    <property type="entry name" value="BT1"/>
    <property type="match status" value="1"/>
</dbReference>
<evidence type="ECO:0000313" key="9">
    <source>
        <dbReference type="Proteomes" id="UP000320184"/>
    </source>
</evidence>
<evidence type="ECO:0000256" key="6">
    <source>
        <dbReference type="ARBA" id="ARBA00023136"/>
    </source>
</evidence>
<evidence type="ECO:0000313" key="8">
    <source>
        <dbReference type="EMBL" id="TMQ49343.1"/>
    </source>
</evidence>
<evidence type="ECO:0000256" key="5">
    <source>
        <dbReference type="ARBA" id="ARBA00022989"/>
    </source>
</evidence>
<protein>
    <submittedName>
        <fullName evidence="8">AmpG family muropeptide MFS transporter</fullName>
    </submittedName>
</protein>
<comment type="caution">
    <text evidence="8">The sequence shown here is derived from an EMBL/GenBank/DDBJ whole genome shotgun (WGS) entry which is preliminary data.</text>
</comment>
<comment type="subcellular location">
    <subcellularLocation>
        <location evidence="1">Membrane</location>
        <topology evidence="1">Multi-pass membrane protein</topology>
    </subcellularLocation>
</comment>
<feature type="transmembrane region" description="Helical" evidence="7">
    <location>
        <begin position="284"/>
        <end position="307"/>
    </location>
</feature>
<keyword evidence="6 7" id="KW-0472">Membrane</keyword>
<feature type="transmembrane region" description="Helical" evidence="7">
    <location>
        <begin position="159"/>
        <end position="178"/>
    </location>
</feature>
<sequence length="440" mass="48820">MHSLARPADQVSDEPAVARGPWAWIPTLYLAEGLPYVVVMTVSVIMYKGFGISNTDIALYTSWLYLPWVVKPLWSPVVDILGTRRRWIWAMQLLIGGGLAGVALTTPLPHFFQWTLAFFWLLAFNSATHDIAADGFYLLATTEKQQAFFVGVRTMFYRIATIAGQGLLVMLAGTIQARTGNTRLAWTVVMGVLAVAFLGFGLWHRFVLPRPGVDRPGDVHRIPHFVREFLGTFGSFFRRSRIGVVLLFLLLYRLGEAQLVKMAAPFLLDGRDKGGLALSTTQVGFIYGTVGILALTLGGILGGWAISSHGLKKWLWPMMLAIHLPDAVFIYLAHVQPHSLPLIQLGVALEQFGYGFGFTAYLMYMIYLARGKHQTAHYAICTGFMALGMMLPGMWSGWLQDHIGYPRFFTVVILATIPSFIAALWIPLQSDFGRKVSSSG</sequence>
<feature type="transmembrane region" description="Helical" evidence="7">
    <location>
        <begin position="21"/>
        <end position="45"/>
    </location>
</feature>
<evidence type="ECO:0000256" key="4">
    <source>
        <dbReference type="ARBA" id="ARBA00022692"/>
    </source>
</evidence>
<gene>
    <name evidence="8" type="ORF">E6K73_10175</name>
</gene>
<keyword evidence="4 7" id="KW-0812">Transmembrane</keyword>
<feature type="transmembrane region" description="Helical" evidence="7">
    <location>
        <begin position="314"/>
        <end position="332"/>
    </location>
</feature>
<reference evidence="8 9" key="1">
    <citation type="journal article" date="2019" name="Nat. Microbiol.">
        <title>Mediterranean grassland soil C-N compound turnover is dependent on rainfall and depth, and is mediated by genomically divergent microorganisms.</title>
        <authorList>
            <person name="Diamond S."/>
            <person name="Andeer P.F."/>
            <person name="Li Z."/>
            <person name="Crits-Christoph A."/>
            <person name="Burstein D."/>
            <person name="Anantharaman K."/>
            <person name="Lane K.R."/>
            <person name="Thomas B.C."/>
            <person name="Pan C."/>
            <person name="Northen T.R."/>
            <person name="Banfield J.F."/>
        </authorList>
    </citation>
    <scope>NUCLEOTIDE SEQUENCE [LARGE SCALE GENOMIC DNA]</scope>
    <source>
        <strain evidence="8">WS_3</strain>
    </source>
</reference>
<feature type="transmembrane region" description="Helical" evidence="7">
    <location>
        <begin position="407"/>
        <end position="428"/>
    </location>
</feature>
<feature type="transmembrane region" description="Helical" evidence="7">
    <location>
        <begin position="86"/>
        <end position="105"/>
    </location>
</feature>
<dbReference type="Proteomes" id="UP000320184">
    <property type="component" value="Unassembled WGS sequence"/>
</dbReference>
<dbReference type="InterPro" id="IPR039309">
    <property type="entry name" value="BT1"/>
</dbReference>
<evidence type="ECO:0000256" key="7">
    <source>
        <dbReference type="SAM" id="Phobius"/>
    </source>
</evidence>
<dbReference type="EMBL" id="VBOT01000124">
    <property type="protein sequence ID" value="TMQ49343.1"/>
    <property type="molecule type" value="Genomic_DNA"/>
</dbReference>
<dbReference type="InterPro" id="IPR004752">
    <property type="entry name" value="AmpG_permease/AT-1"/>
</dbReference>
<proteinExistence type="inferred from homology"/>
<dbReference type="PANTHER" id="PTHR12778:SF10">
    <property type="entry name" value="MAJOR FACILITATOR SUPERFAMILY DOMAIN-CONTAINING PROTEIN 3"/>
    <property type="match status" value="1"/>
</dbReference>
<feature type="transmembrane region" description="Helical" evidence="7">
    <location>
        <begin position="117"/>
        <end position="139"/>
    </location>
</feature>
<keyword evidence="3" id="KW-0813">Transport</keyword>